<evidence type="ECO:0000313" key="1">
    <source>
        <dbReference type="EMBL" id="PTU74977.1"/>
    </source>
</evidence>
<name>A0A2T5PBB1_9PSED</name>
<accession>A0A2T5PBB1</accession>
<organism evidence="1 2">
    <name type="scientific">Pseudomonas mangrovi</name>
    <dbReference type="NCBI Taxonomy" id="2161748"/>
    <lineage>
        <taxon>Bacteria</taxon>
        <taxon>Pseudomonadati</taxon>
        <taxon>Pseudomonadota</taxon>
        <taxon>Gammaproteobacteria</taxon>
        <taxon>Pseudomonadales</taxon>
        <taxon>Pseudomonadaceae</taxon>
        <taxon>Pseudomonas</taxon>
    </lineage>
</organism>
<reference evidence="1 2" key="1">
    <citation type="submission" date="2018-04" db="EMBL/GenBank/DDBJ databases">
        <title>Pseudomonas sp. nov., isolated from mangrove soil.</title>
        <authorList>
            <person name="Chen C."/>
        </authorList>
    </citation>
    <scope>NUCLEOTIDE SEQUENCE [LARGE SCALE GENOMIC DNA]</scope>
    <source>
        <strain evidence="1 2">TC-11</strain>
    </source>
</reference>
<dbReference type="AlphaFoldDB" id="A0A2T5PBB1"/>
<proteinExistence type="predicted"/>
<gene>
    <name evidence="1" type="ORF">DBO85_06860</name>
</gene>
<dbReference type="EMBL" id="QASN01000013">
    <property type="protein sequence ID" value="PTU74977.1"/>
    <property type="molecule type" value="Genomic_DNA"/>
</dbReference>
<evidence type="ECO:0000313" key="2">
    <source>
        <dbReference type="Proteomes" id="UP000244064"/>
    </source>
</evidence>
<evidence type="ECO:0008006" key="3">
    <source>
        <dbReference type="Google" id="ProtNLM"/>
    </source>
</evidence>
<keyword evidence="2" id="KW-1185">Reference proteome</keyword>
<sequence>MLSGCSANGPQFSDAQAAPDEALVYVYRPSAGTLRARTAIIEAPPHASVRLSNNGHVLLRLPPGPQRFSQVWAPWLADSMPNDRPISQQLDLQPGQRYFLRLSAWNRKDEKLIVIRWQLEEVPAAQALEEIAKTRRD</sequence>
<dbReference type="Proteomes" id="UP000244064">
    <property type="component" value="Unassembled WGS sequence"/>
</dbReference>
<protein>
    <recommendedName>
        <fullName evidence="3">DUF2846 domain-containing protein</fullName>
    </recommendedName>
</protein>
<comment type="caution">
    <text evidence="1">The sequence shown here is derived from an EMBL/GenBank/DDBJ whole genome shotgun (WGS) entry which is preliminary data.</text>
</comment>